<feature type="signal peptide" evidence="6">
    <location>
        <begin position="1"/>
        <end position="23"/>
    </location>
</feature>
<evidence type="ECO:0000256" key="1">
    <source>
        <dbReference type="ARBA" id="ARBA00004196"/>
    </source>
</evidence>
<dbReference type="PROSITE" id="PS51352">
    <property type="entry name" value="THIOREDOXIN_2"/>
    <property type="match status" value="1"/>
</dbReference>
<evidence type="ECO:0000256" key="4">
    <source>
        <dbReference type="ARBA" id="ARBA00023157"/>
    </source>
</evidence>
<dbReference type="PANTHER" id="PTHR42852:SF6">
    <property type="entry name" value="THIOL:DISULFIDE INTERCHANGE PROTEIN DSBE"/>
    <property type="match status" value="1"/>
</dbReference>
<dbReference type="GO" id="GO:0004601">
    <property type="term" value="F:peroxidase activity"/>
    <property type="evidence" value="ECO:0007669"/>
    <property type="project" value="UniProtKB-KW"/>
</dbReference>
<comment type="subcellular location">
    <subcellularLocation>
        <location evidence="1">Cell envelope</location>
    </subcellularLocation>
</comment>
<dbReference type="Proteomes" id="UP000031449">
    <property type="component" value="Chromosome"/>
</dbReference>
<dbReference type="BioCyc" id="JESP1508404:G14D9-9436-MONOMER"/>
<evidence type="ECO:0000313" key="8">
    <source>
        <dbReference type="EMBL" id="AJD89536.1"/>
    </source>
</evidence>
<protein>
    <submittedName>
        <fullName evidence="8">Thiol-disulfide oxidoreductase</fullName>
        <ecNumber evidence="8">1.11.1.15</ecNumber>
    </submittedName>
</protein>
<accession>A0A0B5AHH8</accession>
<dbReference type="EMBL" id="CP009416">
    <property type="protein sequence ID" value="AJD89536.1"/>
    <property type="molecule type" value="Genomic_DNA"/>
</dbReference>
<dbReference type="Pfam" id="PF00578">
    <property type="entry name" value="AhpC-TSA"/>
    <property type="match status" value="1"/>
</dbReference>
<dbReference type="CDD" id="cd02966">
    <property type="entry name" value="TlpA_like_family"/>
    <property type="match status" value="1"/>
</dbReference>
<sequence>MKKNKKTKRLILRVCLLSLFLGAAGYSIYSSVTGDSRSLIKAGDAAPDFVLTDLDGNTHQLSDYKGQGVFLNFWGTWCKPCEKEMPYIENQYNDFKDKGVQTIAVNVGESDFQVQNFVDEYSMSFPVVIDQKKDVQNAYTIGPLPTTLLINPEGEIIKVITGEMTEEDIKKYMQMIQPAEDQ</sequence>
<dbReference type="InterPro" id="IPR050553">
    <property type="entry name" value="Thioredoxin_ResA/DsbE_sf"/>
</dbReference>
<dbReference type="InterPro" id="IPR000866">
    <property type="entry name" value="AhpC/TSA"/>
</dbReference>
<evidence type="ECO:0000313" key="9">
    <source>
        <dbReference type="Proteomes" id="UP000031449"/>
    </source>
</evidence>
<evidence type="ECO:0000256" key="3">
    <source>
        <dbReference type="ARBA" id="ARBA00022968"/>
    </source>
</evidence>
<reference evidence="8 9" key="1">
    <citation type="submission" date="2014-08" db="EMBL/GenBank/DDBJ databases">
        <title>Complete genome of a marine bacteria Jeotgalibacillus malaysiensis.</title>
        <authorList>
            <person name="Yaakop A.S."/>
            <person name="Chan K.-G."/>
            <person name="Goh K.M."/>
        </authorList>
    </citation>
    <scope>NUCLEOTIDE SEQUENCE [LARGE SCALE GENOMIC DNA]</scope>
    <source>
        <strain evidence="8 9">D5</strain>
    </source>
</reference>
<dbReference type="PANTHER" id="PTHR42852">
    <property type="entry name" value="THIOL:DISULFIDE INTERCHANGE PROTEIN DSBE"/>
    <property type="match status" value="1"/>
</dbReference>
<dbReference type="GO" id="GO:0017004">
    <property type="term" value="P:cytochrome complex assembly"/>
    <property type="evidence" value="ECO:0007669"/>
    <property type="project" value="UniProtKB-KW"/>
</dbReference>
<dbReference type="GO" id="GO:0030313">
    <property type="term" value="C:cell envelope"/>
    <property type="evidence" value="ECO:0007669"/>
    <property type="project" value="UniProtKB-SubCell"/>
</dbReference>
<feature type="chain" id="PRO_5039690807" evidence="6">
    <location>
        <begin position="24"/>
        <end position="182"/>
    </location>
</feature>
<keyword evidence="6" id="KW-0732">Signal</keyword>
<feature type="domain" description="Thioredoxin" evidence="7">
    <location>
        <begin position="40"/>
        <end position="178"/>
    </location>
</feature>
<evidence type="ECO:0000256" key="2">
    <source>
        <dbReference type="ARBA" id="ARBA00022748"/>
    </source>
</evidence>
<proteinExistence type="predicted"/>
<keyword evidence="4" id="KW-1015">Disulfide bond</keyword>
<keyword evidence="9" id="KW-1185">Reference proteome</keyword>
<dbReference type="SUPFAM" id="SSF52833">
    <property type="entry name" value="Thioredoxin-like"/>
    <property type="match status" value="1"/>
</dbReference>
<dbReference type="InterPro" id="IPR036249">
    <property type="entry name" value="Thioredoxin-like_sf"/>
</dbReference>
<dbReference type="HOGENOM" id="CLU_042529_11_2_9"/>
<keyword evidence="8" id="KW-0560">Oxidoreductase</keyword>
<evidence type="ECO:0000259" key="7">
    <source>
        <dbReference type="PROSITE" id="PS51352"/>
    </source>
</evidence>
<dbReference type="AlphaFoldDB" id="A0A0B5AHH8"/>
<keyword evidence="2" id="KW-0201">Cytochrome c-type biogenesis</keyword>
<evidence type="ECO:0000256" key="5">
    <source>
        <dbReference type="ARBA" id="ARBA00023284"/>
    </source>
</evidence>
<dbReference type="NCBIfam" id="NF002854">
    <property type="entry name" value="PRK03147.1"/>
    <property type="match status" value="1"/>
</dbReference>
<dbReference type="InterPro" id="IPR013766">
    <property type="entry name" value="Thioredoxin_domain"/>
</dbReference>
<keyword evidence="3" id="KW-0735">Signal-anchor</keyword>
<dbReference type="EC" id="1.11.1.15" evidence="8"/>
<evidence type="ECO:0000256" key="6">
    <source>
        <dbReference type="SAM" id="SignalP"/>
    </source>
</evidence>
<organism evidence="8 9">
    <name type="scientific">Jeotgalibacillus malaysiensis</name>
    <dbReference type="NCBI Taxonomy" id="1508404"/>
    <lineage>
        <taxon>Bacteria</taxon>
        <taxon>Bacillati</taxon>
        <taxon>Bacillota</taxon>
        <taxon>Bacilli</taxon>
        <taxon>Bacillales</taxon>
        <taxon>Caryophanaceae</taxon>
        <taxon>Jeotgalibacillus</taxon>
    </lineage>
</organism>
<keyword evidence="8" id="KW-0575">Peroxidase</keyword>
<dbReference type="KEGG" id="jeo:JMA_02190"/>
<gene>
    <name evidence="8" type="ORF">JMA_02190</name>
</gene>
<dbReference type="STRING" id="1508404.JMA_02190"/>
<dbReference type="Gene3D" id="3.40.30.10">
    <property type="entry name" value="Glutaredoxin"/>
    <property type="match status" value="1"/>
</dbReference>
<keyword evidence="5" id="KW-0676">Redox-active center</keyword>
<keyword evidence="3" id="KW-0812">Transmembrane</keyword>
<dbReference type="OrthoDB" id="25753at2"/>
<name>A0A0B5AHH8_9BACL</name>